<comment type="subcellular location">
    <subcellularLocation>
        <location evidence="1">Golgi apparatus membrane</location>
        <topology evidence="1">Single-pass type IV membrane protein</topology>
    </subcellularLocation>
</comment>
<dbReference type="AlphaFoldDB" id="A0A087SQ01"/>
<evidence type="ECO:0000256" key="6">
    <source>
        <dbReference type="ARBA" id="ARBA00022989"/>
    </source>
</evidence>
<evidence type="ECO:0000256" key="7">
    <source>
        <dbReference type="ARBA" id="ARBA00023034"/>
    </source>
</evidence>
<evidence type="ECO:0000256" key="10">
    <source>
        <dbReference type="SAM" id="Coils"/>
    </source>
</evidence>
<dbReference type="RefSeq" id="XP_011400792.1">
    <property type="nucleotide sequence ID" value="XM_011402490.1"/>
</dbReference>
<evidence type="ECO:0000313" key="15">
    <source>
        <dbReference type="EMBL" id="KFM27805.1"/>
    </source>
</evidence>
<dbReference type="eggNOG" id="KOG0963">
    <property type="taxonomic scope" value="Eukaryota"/>
</dbReference>
<feature type="transmembrane region" description="Helical" evidence="12">
    <location>
        <begin position="546"/>
        <end position="562"/>
    </location>
</feature>
<dbReference type="InterPro" id="IPR057476">
    <property type="entry name" value="Cux_N"/>
</dbReference>
<feature type="domain" description="CASP C-terminal" evidence="13">
    <location>
        <begin position="363"/>
        <end position="566"/>
    </location>
</feature>
<name>A0A087SQ01_AUXPR</name>
<evidence type="ECO:0000256" key="2">
    <source>
        <dbReference type="ARBA" id="ARBA00006415"/>
    </source>
</evidence>
<sequence length="629" mass="68494">MALAEAQEASLRSRKELAGNTKELRKKLPPEVSKEVGPLLRAYQEEIDRLTNRAKTGESAFLELYQRLYDAPDPTPSLALGVELASKCTAAEARANRLAQELAEYKEESSALRNQDLTIRRLEEKVRSLEAQVEEKDRQVKESKRSAAEEAQEAIVAEMRQREERLADELAQAQASVEAMRRLHQASQTQVMTMQSRSEEEQVNLRSELDLAVEEMERAQARLALLEKEHEAMLEKAQGERSGEGSSAPEPVDRSGTEEALRQELYVQRELAGRLASELRAAREELAQSGAAADSKLEGVRALLEAQSSQSAALEAALASRPTQEEVAELRQQVRLLQTLGYGESAGAEGLDGVTAALAERSRRLEHELTLARLAATQAQSASDAAEAQAASLASELEAAQQLAGRLEEDLVLAQRQAPSMLAVMSGQRDRFRARVRELEEHLLVQTQQLARAGNDLEAARADNLALAERLKYVQSYGRVQAEGDVESGADAVGRYMKQYEDGVNPFNAFRAKERTAATRGMPLTERAAYRIGAVVAGSRTARSALMAYALVLHCVIFLVLARSAHKDMSAMTSIEASCSKLAAAQALNAAVPALNATATGDVLRAVDPVTGAQGRRLLGALLALVRGR</sequence>
<feature type="compositionally biased region" description="Basic and acidic residues" evidence="11">
    <location>
        <begin position="11"/>
        <end position="31"/>
    </location>
</feature>
<feature type="compositionally biased region" description="Basic and acidic residues" evidence="11">
    <location>
        <begin position="234"/>
        <end position="243"/>
    </location>
</feature>
<dbReference type="GO" id="GO:0006891">
    <property type="term" value="P:intra-Golgi vesicle-mediated transport"/>
    <property type="evidence" value="ECO:0007669"/>
    <property type="project" value="InterPro"/>
</dbReference>
<keyword evidence="5 12" id="KW-0812">Transmembrane</keyword>
<keyword evidence="6 12" id="KW-1133">Transmembrane helix</keyword>
<dbReference type="Proteomes" id="UP000028924">
    <property type="component" value="Unassembled WGS sequence"/>
</dbReference>
<evidence type="ECO:0000256" key="12">
    <source>
        <dbReference type="SAM" id="Phobius"/>
    </source>
</evidence>
<gene>
    <name evidence="15" type="ORF">F751_2796</name>
</gene>
<protein>
    <recommendedName>
        <fullName evidence="3">Protein CASP</fullName>
    </recommendedName>
</protein>
<dbReference type="Pfam" id="PF08172">
    <property type="entry name" value="CASP_C"/>
    <property type="match status" value="1"/>
</dbReference>
<keyword evidence="7" id="KW-0333">Golgi apparatus</keyword>
<dbReference type="OrthoDB" id="10257567at2759"/>
<dbReference type="GeneID" id="23614187"/>
<keyword evidence="8 10" id="KW-0175">Coiled coil</keyword>
<evidence type="ECO:0000256" key="8">
    <source>
        <dbReference type="ARBA" id="ARBA00023054"/>
    </source>
</evidence>
<keyword evidence="16" id="KW-1185">Reference proteome</keyword>
<dbReference type="PANTHER" id="PTHR14043">
    <property type="entry name" value="CCAAT DISPLACEMENT PROTEIN-RELATED"/>
    <property type="match status" value="1"/>
</dbReference>
<comment type="similarity">
    <text evidence="2">Belongs to the CASP family.</text>
</comment>
<reference evidence="15 16" key="1">
    <citation type="journal article" date="2014" name="BMC Genomics">
        <title>Oil accumulation mechanisms of the oleaginous microalga Chlorella protothecoides revealed through its genome, transcriptomes, and proteomes.</title>
        <authorList>
            <person name="Gao C."/>
            <person name="Wang Y."/>
            <person name="Shen Y."/>
            <person name="Yan D."/>
            <person name="He X."/>
            <person name="Dai J."/>
            <person name="Wu Q."/>
        </authorList>
    </citation>
    <scope>NUCLEOTIDE SEQUENCE [LARGE SCALE GENOMIC DNA]</scope>
    <source>
        <strain evidence="15 16">0710</strain>
    </source>
</reference>
<evidence type="ECO:0000256" key="4">
    <source>
        <dbReference type="ARBA" id="ARBA00022448"/>
    </source>
</evidence>
<dbReference type="PANTHER" id="PTHR14043:SF2">
    <property type="entry name" value="HOMEOBOX PROTEIN CUT"/>
    <property type="match status" value="1"/>
</dbReference>
<accession>A0A087SQ01</accession>
<evidence type="ECO:0000256" key="11">
    <source>
        <dbReference type="SAM" id="MobiDB-lite"/>
    </source>
</evidence>
<feature type="domain" description="Cux N-terminal" evidence="14">
    <location>
        <begin position="2"/>
        <end position="83"/>
    </location>
</feature>
<organism evidence="15 16">
    <name type="scientific">Auxenochlorella protothecoides</name>
    <name type="common">Green microalga</name>
    <name type="synonym">Chlorella protothecoides</name>
    <dbReference type="NCBI Taxonomy" id="3075"/>
    <lineage>
        <taxon>Eukaryota</taxon>
        <taxon>Viridiplantae</taxon>
        <taxon>Chlorophyta</taxon>
        <taxon>core chlorophytes</taxon>
        <taxon>Trebouxiophyceae</taxon>
        <taxon>Chlorellales</taxon>
        <taxon>Chlorellaceae</taxon>
        <taxon>Auxenochlorella</taxon>
    </lineage>
</organism>
<dbReference type="InterPro" id="IPR012955">
    <property type="entry name" value="CASP_C"/>
</dbReference>
<keyword evidence="4" id="KW-0813">Transport</keyword>
<feature type="region of interest" description="Disordered" evidence="11">
    <location>
        <begin position="1"/>
        <end position="31"/>
    </location>
</feature>
<dbReference type="STRING" id="3075.A0A087SQ01"/>
<dbReference type="GO" id="GO:0000139">
    <property type="term" value="C:Golgi membrane"/>
    <property type="evidence" value="ECO:0007669"/>
    <property type="project" value="UniProtKB-SubCell"/>
</dbReference>
<evidence type="ECO:0000256" key="1">
    <source>
        <dbReference type="ARBA" id="ARBA00004409"/>
    </source>
</evidence>
<evidence type="ECO:0000256" key="3">
    <source>
        <dbReference type="ARBA" id="ARBA00018691"/>
    </source>
</evidence>
<dbReference type="KEGG" id="apro:F751_2796"/>
<keyword evidence="9 12" id="KW-0472">Membrane</keyword>
<evidence type="ECO:0000259" key="14">
    <source>
        <dbReference type="Pfam" id="PF25398"/>
    </source>
</evidence>
<evidence type="ECO:0000256" key="9">
    <source>
        <dbReference type="ARBA" id="ARBA00023136"/>
    </source>
</evidence>
<feature type="region of interest" description="Disordered" evidence="11">
    <location>
        <begin position="234"/>
        <end position="258"/>
    </location>
</feature>
<evidence type="ECO:0000259" key="13">
    <source>
        <dbReference type="Pfam" id="PF08172"/>
    </source>
</evidence>
<evidence type="ECO:0000313" key="16">
    <source>
        <dbReference type="Proteomes" id="UP000028924"/>
    </source>
</evidence>
<evidence type="ECO:0000256" key="5">
    <source>
        <dbReference type="ARBA" id="ARBA00022692"/>
    </source>
</evidence>
<dbReference type="Pfam" id="PF25398">
    <property type="entry name" value="CUX1_N"/>
    <property type="match status" value="1"/>
</dbReference>
<feature type="coiled-coil region" evidence="10">
    <location>
        <begin position="383"/>
        <end position="417"/>
    </location>
</feature>
<proteinExistence type="inferred from homology"/>
<dbReference type="EMBL" id="KL662155">
    <property type="protein sequence ID" value="KFM27805.1"/>
    <property type="molecule type" value="Genomic_DNA"/>
</dbReference>